<comment type="caution">
    <text evidence="2">The sequence shown here is derived from an EMBL/GenBank/DDBJ whole genome shotgun (WGS) entry which is preliminary data.</text>
</comment>
<evidence type="ECO:0000256" key="1">
    <source>
        <dbReference type="SAM" id="MobiDB-lite"/>
    </source>
</evidence>
<feature type="region of interest" description="Disordered" evidence="1">
    <location>
        <begin position="1"/>
        <end position="63"/>
    </location>
</feature>
<dbReference type="EMBL" id="WUAV01000005">
    <property type="protein sequence ID" value="KAF1751789.1"/>
    <property type="molecule type" value="Genomic_DNA"/>
</dbReference>
<dbReference type="CTD" id="78776664"/>
<dbReference type="AlphaFoldDB" id="A0A6A5GBL5"/>
<feature type="compositionally biased region" description="Low complexity" evidence="1">
    <location>
        <begin position="10"/>
        <end position="26"/>
    </location>
</feature>
<evidence type="ECO:0000313" key="3">
    <source>
        <dbReference type="Proteomes" id="UP000483820"/>
    </source>
</evidence>
<dbReference type="KEGG" id="crq:GCK72_018343"/>
<evidence type="ECO:0000313" key="2">
    <source>
        <dbReference type="EMBL" id="KAF1751789.1"/>
    </source>
</evidence>
<organism evidence="2 3">
    <name type="scientific">Caenorhabditis remanei</name>
    <name type="common">Caenorhabditis vulgaris</name>
    <dbReference type="NCBI Taxonomy" id="31234"/>
    <lineage>
        <taxon>Eukaryota</taxon>
        <taxon>Metazoa</taxon>
        <taxon>Ecdysozoa</taxon>
        <taxon>Nematoda</taxon>
        <taxon>Chromadorea</taxon>
        <taxon>Rhabditida</taxon>
        <taxon>Rhabditina</taxon>
        <taxon>Rhabditomorpha</taxon>
        <taxon>Rhabditoidea</taxon>
        <taxon>Rhabditidae</taxon>
        <taxon>Peloderinae</taxon>
        <taxon>Caenorhabditis</taxon>
    </lineage>
</organism>
<protein>
    <submittedName>
        <fullName evidence="2">Uncharacterized protein</fullName>
    </submittedName>
</protein>
<proteinExistence type="predicted"/>
<gene>
    <name evidence="2" type="ORF">GCK72_018343</name>
</gene>
<feature type="compositionally biased region" description="Polar residues" evidence="1">
    <location>
        <begin position="53"/>
        <end position="63"/>
    </location>
</feature>
<accession>A0A6A5GBL5</accession>
<sequence>MSSKSRKLSHNNNNSSSSSSNTASVIAGGGGGVSTGVGLTAPTTAGGVPTPQRGGSLSLSVGQTVSRPFSRSSFMLRYKGDKSGKNHNVIDAIRFRLVIQ</sequence>
<dbReference type="RefSeq" id="XP_053581412.1">
    <property type="nucleotide sequence ID" value="XM_053732499.1"/>
</dbReference>
<dbReference type="GeneID" id="78776664"/>
<dbReference type="Proteomes" id="UP000483820">
    <property type="component" value="Chromosome V"/>
</dbReference>
<feature type="compositionally biased region" description="Low complexity" evidence="1">
    <location>
        <begin position="36"/>
        <end position="51"/>
    </location>
</feature>
<reference evidence="2 3" key="1">
    <citation type="submission" date="2019-12" db="EMBL/GenBank/DDBJ databases">
        <title>Chromosome-level assembly of the Caenorhabditis remanei genome.</title>
        <authorList>
            <person name="Teterina A.A."/>
            <person name="Willis J.H."/>
            <person name="Phillips P.C."/>
        </authorList>
    </citation>
    <scope>NUCLEOTIDE SEQUENCE [LARGE SCALE GENOMIC DNA]</scope>
    <source>
        <strain evidence="2 3">PX506</strain>
        <tissue evidence="2">Whole organism</tissue>
    </source>
</reference>
<name>A0A6A5GBL5_CAERE</name>